<dbReference type="PROSITE" id="PS51273">
    <property type="entry name" value="GATASE_TYPE_1"/>
    <property type="match status" value="1"/>
</dbReference>
<dbReference type="Pfam" id="PF07722">
    <property type="entry name" value="Peptidase_C26"/>
    <property type="match status" value="1"/>
</dbReference>
<keyword evidence="2" id="KW-1185">Reference proteome</keyword>
<dbReference type="CDD" id="cd01745">
    <property type="entry name" value="GATase1_2"/>
    <property type="match status" value="1"/>
</dbReference>
<dbReference type="Proteomes" id="UP000294739">
    <property type="component" value="Unassembled WGS sequence"/>
</dbReference>
<dbReference type="InParanoid" id="A0A4R5DJN4"/>
<dbReference type="InterPro" id="IPR029062">
    <property type="entry name" value="Class_I_gatase-like"/>
</dbReference>
<dbReference type="AlphaFoldDB" id="A0A4R5DJN4"/>
<dbReference type="PANTHER" id="PTHR43235:SF1">
    <property type="entry name" value="GLUTAMINE AMIDOTRANSFERASE PB2B2.05-RELATED"/>
    <property type="match status" value="1"/>
</dbReference>
<dbReference type="InterPro" id="IPR011697">
    <property type="entry name" value="Peptidase_C26"/>
</dbReference>
<dbReference type="PANTHER" id="PTHR43235">
    <property type="entry name" value="GLUTAMINE AMIDOTRANSFERASE PB2B2.05-RELATED"/>
    <property type="match status" value="1"/>
</dbReference>
<dbReference type="OrthoDB" id="9813383at2"/>
<keyword evidence="1" id="KW-0378">Hydrolase</keyword>
<protein>
    <submittedName>
        <fullName evidence="1">Gamma-glutamyl-gamma-aminobutyrate hydrolase family protein</fullName>
    </submittedName>
</protein>
<evidence type="ECO:0000313" key="1">
    <source>
        <dbReference type="EMBL" id="TDE14336.1"/>
    </source>
</evidence>
<dbReference type="GO" id="GO:0005829">
    <property type="term" value="C:cytosol"/>
    <property type="evidence" value="ECO:0007669"/>
    <property type="project" value="TreeGrafter"/>
</dbReference>
<organism evidence="1 2">
    <name type="scientific">Jiangella asiatica</name>
    <dbReference type="NCBI Taxonomy" id="2530372"/>
    <lineage>
        <taxon>Bacteria</taxon>
        <taxon>Bacillati</taxon>
        <taxon>Actinomycetota</taxon>
        <taxon>Actinomycetes</taxon>
        <taxon>Jiangellales</taxon>
        <taxon>Jiangellaceae</taxon>
        <taxon>Jiangella</taxon>
    </lineage>
</organism>
<dbReference type="InterPro" id="IPR044668">
    <property type="entry name" value="PuuD-like"/>
</dbReference>
<comment type="caution">
    <text evidence="1">The sequence shown here is derived from an EMBL/GenBank/DDBJ whole genome shotgun (WGS) entry which is preliminary data.</text>
</comment>
<dbReference type="GO" id="GO:0016811">
    <property type="term" value="F:hydrolase activity, acting on carbon-nitrogen (but not peptide) bonds, in linear amides"/>
    <property type="evidence" value="ECO:0007669"/>
    <property type="project" value="InterPro"/>
</dbReference>
<gene>
    <name evidence="1" type="ORF">E1269_04050</name>
</gene>
<name>A0A4R5DJN4_9ACTN</name>
<dbReference type="SUPFAM" id="SSF52317">
    <property type="entry name" value="Class I glutamine amidotransferase-like"/>
    <property type="match status" value="1"/>
</dbReference>
<reference evidence="1 2" key="1">
    <citation type="submission" date="2019-03" db="EMBL/GenBank/DDBJ databases">
        <title>Draft genome sequences of novel Actinobacteria.</title>
        <authorList>
            <person name="Sahin N."/>
            <person name="Ay H."/>
            <person name="Saygin H."/>
        </authorList>
    </citation>
    <scope>NUCLEOTIDE SEQUENCE [LARGE SCALE GENOMIC DNA]</scope>
    <source>
        <strain evidence="1 2">5K138</strain>
    </source>
</reference>
<proteinExistence type="predicted"/>
<evidence type="ECO:0000313" key="2">
    <source>
        <dbReference type="Proteomes" id="UP000294739"/>
    </source>
</evidence>
<dbReference type="Gene3D" id="3.40.50.880">
    <property type="match status" value="1"/>
</dbReference>
<accession>A0A4R5DJN4</accession>
<sequence>MIPEAHAMPAPLIVITAGHKTPPEPYEQAVERAGGQPRVVVPGDCVPDLPDDAAGLILAGGASVQPARYGSGIEPGVKPTMDLPRDELEWAILDQAIGRGLPIFGICRGLQVVNVYYGGSLHQELANTSYAPFHRPDQSRDHLAHPVRAHGGRLEGLLGSEQLWVNSIHRQGIKRIGAGLLATVFADDGLIEGVETPDGQVLAVQWHPEELAERDAAAHVLFADLVDRSRRLTRVGVTS</sequence>
<dbReference type="EMBL" id="SMKZ01000003">
    <property type="protein sequence ID" value="TDE14336.1"/>
    <property type="molecule type" value="Genomic_DNA"/>
</dbReference>